<dbReference type="InterPro" id="IPR050482">
    <property type="entry name" value="Sensor_HK_TwoCompSys"/>
</dbReference>
<reference evidence="7 8" key="1">
    <citation type="submission" date="2021-03" db="EMBL/GenBank/DDBJ databases">
        <title>Genomic Encyclopedia of Type Strains, Phase IV (KMG-IV): sequencing the most valuable type-strain genomes for metagenomic binning, comparative biology and taxonomic classification.</title>
        <authorList>
            <person name="Goeker M."/>
        </authorList>
    </citation>
    <scope>NUCLEOTIDE SEQUENCE [LARGE SCALE GENOMIC DNA]</scope>
    <source>
        <strain evidence="7 8">DSM 27512</strain>
    </source>
</reference>
<keyword evidence="5" id="KW-0902">Two-component regulatory system</keyword>
<comment type="caution">
    <text evidence="7">The sequence shown here is derived from an EMBL/GenBank/DDBJ whole genome shotgun (WGS) entry which is preliminary data.</text>
</comment>
<dbReference type="Pfam" id="PF05384">
    <property type="entry name" value="DegS"/>
    <property type="match status" value="1"/>
</dbReference>
<evidence type="ECO:0000313" key="7">
    <source>
        <dbReference type="EMBL" id="MBP2026703.1"/>
    </source>
</evidence>
<keyword evidence="8" id="KW-1185">Reference proteome</keyword>
<dbReference type="InterPro" id="IPR011712">
    <property type="entry name" value="Sig_transdc_His_kin_sub3_dim/P"/>
</dbReference>
<feature type="domain" description="Histidine kinase" evidence="6">
    <location>
        <begin position="292"/>
        <end position="381"/>
    </location>
</feature>
<evidence type="ECO:0000313" key="8">
    <source>
        <dbReference type="Proteomes" id="UP001314903"/>
    </source>
</evidence>
<keyword evidence="3 7" id="KW-0808">Transferase</keyword>
<dbReference type="Pfam" id="PF07730">
    <property type="entry name" value="HisKA_3"/>
    <property type="match status" value="1"/>
</dbReference>
<protein>
    <recommendedName>
        <fullName evidence="2">histidine kinase</fullName>
        <ecNumber evidence="2">2.7.13.3</ecNumber>
    </recommendedName>
</protein>
<organism evidence="7 8">
    <name type="scientific">Acetoanaerobium pronyense</name>
    <dbReference type="NCBI Taxonomy" id="1482736"/>
    <lineage>
        <taxon>Bacteria</taxon>
        <taxon>Bacillati</taxon>
        <taxon>Bacillota</taxon>
        <taxon>Clostridia</taxon>
        <taxon>Peptostreptococcales</taxon>
        <taxon>Filifactoraceae</taxon>
        <taxon>Acetoanaerobium</taxon>
    </lineage>
</organism>
<dbReference type="Gene3D" id="3.30.565.10">
    <property type="entry name" value="Histidine kinase-like ATPase, C-terminal domain"/>
    <property type="match status" value="1"/>
</dbReference>
<proteinExistence type="predicted"/>
<dbReference type="RefSeq" id="WP_209659000.1">
    <property type="nucleotide sequence ID" value="NZ_JAGGLI010000003.1"/>
</dbReference>
<dbReference type="PROSITE" id="PS50109">
    <property type="entry name" value="HIS_KIN"/>
    <property type="match status" value="1"/>
</dbReference>
<evidence type="ECO:0000256" key="1">
    <source>
        <dbReference type="ARBA" id="ARBA00000085"/>
    </source>
</evidence>
<dbReference type="SUPFAM" id="SSF55874">
    <property type="entry name" value="ATPase domain of HSP90 chaperone/DNA topoisomerase II/histidine kinase"/>
    <property type="match status" value="1"/>
</dbReference>
<dbReference type="InterPro" id="IPR003594">
    <property type="entry name" value="HATPase_dom"/>
</dbReference>
<dbReference type="PANTHER" id="PTHR24421:SF55">
    <property type="entry name" value="SENSOR HISTIDINE KINASE YDFH"/>
    <property type="match status" value="1"/>
</dbReference>
<dbReference type="CDD" id="cd16917">
    <property type="entry name" value="HATPase_UhpB-NarQ-NarX-like"/>
    <property type="match status" value="1"/>
</dbReference>
<dbReference type="InterPro" id="IPR036890">
    <property type="entry name" value="HATPase_C_sf"/>
</dbReference>
<comment type="catalytic activity">
    <reaction evidence="1">
        <text>ATP + protein L-histidine = ADP + protein N-phospho-L-histidine.</text>
        <dbReference type="EC" id="2.7.13.3"/>
    </reaction>
</comment>
<evidence type="ECO:0000256" key="3">
    <source>
        <dbReference type="ARBA" id="ARBA00022679"/>
    </source>
</evidence>
<dbReference type="PANTHER" id="PTHR24421">
    <property type="entry name" value="NITRATE/NITRITE SENSOR PROTEIN NARX-RELATED"/>
    <property type="match status" value="1"/>
</dbReference>
<dbReference type="EC" id="2.7.13.3" evidence="2"/>
<evidence type="ECO:0000256" key="2">
    <source>
        <dbReference type="ARBA" id="ARBA00012438"/>
    </source>
</evidence>
<dbReference type="InterPro" id="IPR008595">
    <property type="entry name" value="DegS"/>
</dbReference>
<keyword evidence="4 7" id="KW-0418">Kinase</keyword>
<name>A0ABS4KG06_9FIRM</name>
<evidence type="ECO:0000259" key="6">
    <source>
        <dbReference type="PROSITE" id="PS50109"/>
    </source>
</evidence>
<dbReference type="GO" id="GO:0004673">
    <property type="term" value="F:protein histidine kinase activity"/>
    <property type="evidence" value="ECO:0007669"/>
    <property type="project" value="UniProtKB-EC"/>
</dbReference>
<gene>
    <name evidence="7" type="ORF">J2Z35_000492</name>
</gene>
<dbReference type="Pfam" id="PF02518">
    <property type="entry name" value="HATPase_c"/>
    <property type="match status" value="1"/>
</dbReference>
<accession>A0ABS4KG06</accession>
<dbReference type="EMBL" id="JAGGLI010000003">
    <property type="protein sequence ID" value="MBP2026703.1"/>
    <property type="molecule type" value="Genomic_DNA"/>
</dbReference>
<dbReference type="Gene3D" id="1.20.5.1930">
    <property type="match status" value="1"/>
</dbReference>
<evidence type="ECO:0000256" key="5">
    <source>
        <dbReference type="ARBA" id="ARBA00023012"/>
    </source>
</evidence>
<dbReference type="Proteomes" id="UP001314903">
    <property type="component" value="Unassembled WGS sequence"/>
</dbReference>
<evidence type="ECO:0000256" key="4">
    <source>
        <dbReference type="ARBA" id="ARBA00022777"/>
    </source>
</evidence>
<sequence>MSQDISTPKDLDQVINNVILSIQNGQEEIFNISENVIKETESIKREIESFKERVNLIIKEVEELEILERKSRNHLFIVSKNFDNSNEKIIREAYEKARDIQVKLIVKREEEKSLIKQRNDLELRLKKNIEIVERAQSLMSKMKSVMDFLLSDLADISKTISDLEGKAQIGMKIIKAQEEERRRIARDIHDGPAQSIAFLVIKTEIAERLIKKNPEVISEELEEIKSQLRAVLKEIRTVMYDLRPTSLDELGLIPTIQRIAEDLTIDKDLDIEVTVLSEKKIKNHLIRLTCYRIIQEGINNIIKHSKASKASIKLDITQTKINGVISDEGEGFDINEYKSRENVSFGLSSMKERAEMVNGKVKIDSIKGRGTKIIFSIPNKEEEYE</sequence>
<dbReference type="InterPro" id="IPR005467">
    <property type="entry name" value="His_kinase_dom"/>
</dbReference>
<dbReference type="SMART" id="SM00387">
    <property type="entry name" value="HATPase_c"/>
    <property type="match status" value="1"/>
</dbReference>